<sequence length="202" mass="22681">MNGEGCLVPFQGACDQIKSDVRSLGGHFLLRVQNLGRYQYDLAESYPPRPWPVPDRYPSNIGVEMVEKMRGSKPTKMKNIDYRDGLHLVVAGRIPQVLAGDGTERHDEEVHIYSTRNFVFLFNGREIFWLVMMPLGGGRAIITLRAADRDCGGTWAMAGYYDDVQNLLTSVNDPDEHIRIGYVGRPDVIFASVMCLSLRESG</sequence>
<evidence type="ECO:0000313" key="1">
    <source>
        <dbReference type="EMBL" id="RVW88941.1"/>
    </source>
</evidence>
<dbReference type="EMBL" id="QGNW01000168">
    <property type="protein sequence ID" value="RVW88941.1"/>
    <property type="molecule type" value="Genomic_DNA"/>
</dbReference>
<proteinExistence type="predicted"/>
<protein>
    <submittedName>
        <fullName evidence="1">Uncharacterized protein</fullName>
    </submittedName>
</protein>
<name>A0A438HWV4_VITVI</name>
<comment type="caution">
    <text evidence="1">The sequence shown here is derived from an EMBL/GenBank/DDBJ whole genome shotgun (WGS) entry which is preliminary data.</text>
</comment>
<organism evidence="1 2">
    <name type="scientific">Vitis vinifera</name>
    <name type="common">Grape</name>
    <dbReference type="NCBI Taxonomy" id="29760"/>
    <lineage>
        <taxon>Eukaryota</taxon>
        <taxon>Viridiplantae</taxon>
        <taxon>Streptophyta</taxon>
        <taxon>Embryophyta</taxon>
        <taxon>Tracheophyta</taxon>
        <taxon>Spermatophyta</taxon>
        <taxon>Magnoliopsida</taxon>
        <taxon>eudicotyledons</taxon>
        <taxon>Gunneridae</taxon>
        <taxon>Pentapetalae</taxon>
        <taxon>rosids</taxon>
        <taxon>Vitales</taxon>
        <taxon>Vitaceae</taxon>
        <taxon>Viteae</taxon>
        <taxon>Vitis</taxon>
    </lineage>
</organism>
<gene>
    <name evidence="1" type="ORF">CK203_029443</name>
</gene>
<reference evidence="1 2" key="1">
    <citation type="journal article" date="2018" name="PLoS Genet.">
        <title>Population sequencing reveals clonal diversity and ancestral inbreeding in the grapevine cultivar Chardonnay.</title>
        <authorList>
            <person name="Roach M.J."/>
            <person name="Johnson D.L."/>
            <person name="Bohlmann J."/>
            <person name="van Vuuren H.J."/>
            <person name="Jones S.J."/>
            <person name="Pretorius I.S."/>
            <person name="Schmidt S.A."/>
            <person name="Borneman A.R."/>
        </authorList>
    </citation>
    <scope>NUCLEOTIDE SEQUENCE [LARGE SCALE GENOMIC DNA]</scope>
    <source>
        <strain evidence="2">cv. Chardonnay</strain>
        <tissue evidence="1">Leaf</tissue>
    </source>
</reference>
<dbReference type="Proteomes" id="UP000288805">
    <property type="component" value="Unassembled WGS sequence"/>
</dbReference>
<evidence type="ECO:0000313" key="2">
    <source>
        <dbReference type="Proteomes" id="UP000288805"/>
    </source>
</evidence>
<accession>A0A438HWV4</accession>
<dbReference type="AlphaFoldDB" id="A0A438HWV4"/>